<dbReference type="EMBL" id="KZ451993">
    <property type="protein sequence ID" value="PKA53559.1"/>
    <property type="molecule type" value="Genomic_DNA"/>
</dbReference>
<reference evidence="1 2" key="1">
    <citation type="journal article" date="2017" name="Nature">
        <title>The Apostasia genome and the evolution of orchids.</title>
        <authorList>
            <person name="Zhang G.Q."/>
            <person name="Liu K.W."/>
            <person name="Li Z."/>
            <person name="Lohaus R."/>
            <person name="Hsiao Y.Y."/>
            <person name="Niu S.C."/>
            <person name="Wang J.Y."/>
            <person name="Lin Y.C."/>
            <person name="Xu Q."/>
            <person name="Chen L.J."/>
            <person name="Yoshida K."/>
            <person name="Fujiwara S."/>
            <person name="Wang Z.W."/>
            <person name="Zhang Y.Q."/>
            <person name="Mitsuda N."/>
            <person name="Wang M."/>
            <person name="Liu G.H."/>
            <person name="Pecoraro L."/>
            <person name="Huang H.X."/>
            <person name="Xiao X.J."/>
            <person name="Lin M."/>
            <person name="Wu X.Y."/>
            <person name="Wu W.L."/>
            <person name="Chen Y.Y."/>
            <person name="Chang S.B."/>
            <person name="Sakamoto S."/>
            <person name="Ohme-Takagi M."/>
            <person name="Yagi M."/>
            <person name="Zeng S.J."/>
            <person name="Shen C.Y."/>
            <person name="Yeh C.M."/>
            <person name="Luo Y.B."/>
            <person name="Tsai W.C."/>
            <person name="Van de Peer Y."/>
            <person name="Liu Z.J."/>
        </authorList>
    </citation>
    <scope>NUCLEOTIDE SEQUENCE [LARGE SCALE GENOMIC DNA]</scope>
    <source>
        <strain evidence="2">cv. Shenzhen</strain>
        <tissue evidence="1">Stem</tissue>
    </source>
</reference>
<gene>
    <name evidence="1" type="ORF">AXF42_Ash009055</name>
</gene>
<dbReference type="Proteomes" id="UP000236161">
    <property type="component" value="Unassembled WGS sequence"/>
</dbReference>
<accession>A0A2I0ADD7</accession>
<name>A0A2I0ADD7_9ASPA</name>
<dbReference type="AlphaFoldDB" id="A0A2I0ADD7"/>
<keyword evidence="2" id="KW-1185">Reference proteome</keyword>
<proteinExistence type="predicted"/>
<evidence type="ECO:0000313" key="2">
    <source>
        <dbReference type="Proteomes" id="UP000236161"/>
    </source>
</evidence>
<evidence type="ECO:0000313" key="1">
    <source>
        <dbReference type="EMBL" id="PKA53559.1"/>
    </source>
</evidence>
<sequence length="135" mass="15665">MGPQSHESKYCSEEGDMFYREIEEWIKLVISEEEDHDERSPLRAMNRDPIHLPQKPFLDPIWRGSSFNDIAETWDVGYRVGRENHASWVRPDAVQPSRSSPMLRRSPEACRRRGTGVFIPKVASVAYRTAAVLRH</sequence>
<protein>
    <submittedName>
        <fullName evidence="1">Uncharacterized protein</fullName>
    </submittedName>
</protein>
<organism evidence="1 2">
    <name type="scientific">Apostasia shenzhenica</name>
    <dbReference type="NCBI Taxonomy" id="1088818"/>
    <lineage>
        <taxon>Eukaryota</taxon>
        <taxon>Viridiplantae</taxon>
        <taxon>Streptophyta</taxon>
        <taxon>Embryophyta</taxon>
        <taxon>Tracheophyta</taxon>
        <taxon>Spermatophyta</taxon>
        <taxon>Magnoliopsida</taxon>
        <taxon>Liliopsida</taxon>
        <taxon>Asparagales</taxon>
        <taxon>Orchidaceae</taxon>
        <taxon>Apostasioideae</taxon>
        <taxon>Apostasia</taxon>
    </lineage>
</organism>